<dbReference type="Pfam" id="PF15902">
    <property type="entry name" value="Sortilin-Vps10"/>
    <property type="match status" value="2"/>
</dbReference>
<dbReference type="CDD" id="cd15482">
    <property type="entry name" value="Sialidase_non-viral"/>
    <property type="match status" value="1"/>
</dbReference>
<protein>
    <submittedName>
        <fullName evidence="10">Oligoxyloglucan reducing end-specific cellobiohydrolase</fullName>
    </submittedName>
</protein>
<keyword evidence="3" id="KW-0677">Repeat</keyword>
<evidence type="ECO:0000256" key="5">
    <source>
        <dbReference type="ARBA" id="ARBA00023136"/>
    </source>
</evidence>
<dbReference type="InterPro" id="IPR006581">
    <property type="entry name" value="VPS10"/>
</dbReference>
<dbReference type="Gene3D" id="3.30.60.270">
    <property type="match status" value="2"/>
</dbReference>
<dbReference type="RefSeq" id="XP_025595089.1">
    <property type="nucleotide sequence ID" value="XM_025743575.1"/>
</dbReference>
<dbReference type="Gene3D" id="2.10.70.80">
    <property type="match status" value="2"/>
</dbReference>
<dbReference type="GO" id="GO:0006623">
    <property type="term" value="P:protein targeting to vacuole"/>
    <property type="evidence" value="ECO:0007669"/>
    <property type="project" value="TreeGrafter"/>
</dbReference>
<dbReference type="STRING" id="58919.A0A316YZD3"/>
<name>A0A316YZD3_9BASI</name>
<feature type="chain" id="PRO_5016393990" evidence="8">
    <location>
        <begin position="24"/>
        <end position="1521"/>
    </location>
</feature>
<dbReference type="GO" id="GO:0016020">
    <property type="term" value="C:membrane"/>
    <property type="evidence" value="ECO:0007669"/>
    <property type="project" value="UniProtKB-SubCell"/>
</dbReference>
<dbReference type="EMBL" id="KZ819309">
    <property type="protein sequence ID" value="PWN94810.1"/>
    <property type="molecule type" value="Genomic_DNA"/>
</dbReference>
<dbReference type="Gene3D" id="2.130.10.10">
    <property type="entry name" value="YVTN repeat-like/Quinoprotein amine dehydrogenase"/>
    <property type="match status" value="3"/>
</dbReference>
<gene>
    <name evidence="10" type="ORF">FA09DRAFT_332714</name>
</gene>
<evidence type="ECO:0000256" key="2">
    <source>
        <dbReference type="ARBA" id="ARBA00022692"/>
    </source>
</evidence>
<keyword evidence="5 7" id="KW-0472">Membrane</keyword>
<feature type="signal peptide" evidence="8">
    <location>
        <begin position="1"/>
        <end position="23"/>
    </location>
</feature>
<accession>A0A316YZD3</accession>
<dbReference type="GO" id="GO:0016787">
    <property type="term" value="F:hydrolase activity"/>
    <property type="evidence" value="ECO:0007669"/>
    <property type="project" value="UniProtKB-KW"/>
</dbReference>
<sequence>MRASSSLRLVLGVLCCALLGALAASPPPQAKTTRFGALPAALVYFPDSPVVLYHDAAHGVVHRSADEGATWKTVDGSTGAPNKGEVAMVVLHPGDRTTAFILTSGTTHYRTSNRGESWQSFRVPLPPATRSGPPLEFNRDEQNGASRIIYAGKKCSSWSPWGQAMCHDIAYYTLDGFKTDPKPLIELLVHCMWAKASPTVALPKEKIDRIYCIAWDDSPTGGGVKVSSRSDDPSHLLHSRAPALAMTRRAESGAPTRLFYSDDFFATKTQVTMDLGRDAKNFVGLGPSGSYLVTALRDISSSTGGNAGNEMAMFVSRNGQDWTKAKFPHGAGLKEGAYTVVEGTTHSLVVDVLDPSLGTGRLFTSDSEGSHFVQSLDMTHRNSRGIVDYEHLQNVQGAAIANTQTGGFGEEKVRSKATWDDGSRWSPLQAPDGMCKGQKPEDCSLHLYSVSRLHNSGPVFSSTAPGFVMGVGSVGNRLQMYEECDTFLSTDAGRSWKRVAQDAHKYEFGDQGGILVIVNDEQMTDHVKFSRDFGKTWEEFKLGTSIIAKLLTTVPDSTSQKFLLIGTQSRKEAGSEFRHVAIFLDFATQKKRVCDRSKDMERWYAGSGAPDAASQCLLGHKQWYLRRKPDADCAVGDKFNEVPPQMEDCPCTDADYECDFGFVAAADGSCKPSMPEHIPAEDCRGSSKTFMGSSGYRKIPGDTCKGGKVKDGKVAKPCAEGTKPENGEVLTRHHEFPGKVLDRAWFSDSPNLLVQVSDGSVWQSNNDGYTWVKPELNVDLRDPDARFLTMAMHTYDKARAYLITSGRRVHYTFDSGRTWDYFSAPNDANGLGIPILDFHPERSDWLIWTGSKDCTDATSSSCHTSAYYTLDQGRTWTLLDDYVRICSWARDAAFHVDTSAIICESYATKEGNQKAFGADNPLQLIWGANYYSRKETLFPAVIGFATFEEFLVVAELVPKSDAVALKVSLDGRIFAPAQFPPNTRIDNSRAYTVLDSVTKAIFLHVTTHATPGSPWGAIFKSNSNGTYFALSLDHVNRNDQGYADFEKMLGLDGIALVNVVGNADDASVSGKKELQTRITHNDGGKWKELIPPVRDVNGQPYECNSVGCSLHLHGYSERDDPQALYSSPTAVGIMLGVGNVGKSLKPYADCDTFMTRDGGFSWEEVHKDAHKWEFGDQGSIILLVNDEAPTDVVLYSLDEGKTWKSHSIGQKLRVQSIMTVPEDTHRKFVLLGTSPGTQERTLAVHLDFSTLQRRKCELDPRRPEQDDFELWSPSEEREEPCLFGRQTYYYRRKPRADCYVGQVLVQPHEVRKNCSCTAADFECEFNHYLDPDGSGRCLPYSNTALLPAHIEEQCDADGGQDYWYERTSVRKVPYSTCDGGPRPDHGKQHTCPASFRRHGFFWWTTVLLSPFGLAALVGIWWQKKHRGGAIRLPDARDYVDGNVVDTLASIPSFVVGVAHIVIIKVLDIAEEMPWVRRQLGRMRGYGGTPYGRGGSYGGYSNLSTEEDAAILGGYGDDDEAR</sequence>
<evidence type="ECO:0000256" key="3">
    <source>
        <dbReference type="ARBA" id="ARBA00022737"/>
    </source>
</evidence>
<dbReference type="InterPro" id="IPR031778">
    <property type="entry name" value="Sortilin_N"/>
</dbReference>
<evidence type="ECO:0000256" key="8">
    <source>
        <dbReference type="SAM" id="SignalP"/>
    </source>
</evidence>
<proteinExistence type="predicted"/>
<evidence type="ECO:0000313" key="10">
    <source>
        <dbReference type="EMBL" id="PWN94810.1"/>
    </source>
</evidence>
<dbReference type="OrthoDB" id="443634at2759"/>
<dbReference type="Proteomes" id="UP000245946">
    <property type="component" value="Unassembled WGS sequence"/>
</dbReference>
<reference evidence="10 11" key="1">
    <citation type="journal article" date="2018" name="Mol. Biol. Evol.">
        <title>Broad Genomic Sampling Reveals a Smut Pathogenic Ancestry of the Fungal Clade Ustilaginomycotina.</title>
        <authorList>
            <person name="Kijpornyongpan T."/>
            <person name="Mondo S.J."/>
            <person name="Barry K."/>
            <person name="Sandor L."/>
            <person name="Lee J."/>
            <person name="Lipzen A."/>
            <person name="Pangilinan J."/>
            <person name="LaButti K."/>
            <person name="Hainaut M."/>
            <person name="Henrissat B."/>
            <person name="Grigoriev I.V."/>
            <person name="Spatafora J.W."/>
            <person name="Aime M.C."/>
        </authorList>
    </citation>
    <scope>NUCLEOTIDE SEQUENCE [LARGE SCALE GENOMIC DNA]</scope>
    <source>
        <strain evidence="10 11">MCA 4186</strain>
    </source>
</reference>
<evidence type="ECO:0000256" key="7">
    <source>
        <dbReference type="SAM" id="Phobius"/>
    </source>
</evidence>
<dbReference type="SMART" id="SM00602">
    <property type="entry name" value="VPS10"/>
    <property type="match status" value="2"/>
</dbReference>
<dbReference type="FunFam" id="3.30.60.270:FF:000005">
    <property type="entry name" value="Sortilin"/>
    <property type="match status" value="1"/>
</dbReference>
<keyword evidence="2 7" id="KW-0812">Transmembrane</keyword>
<dbReference type="GO" id="GO:0006895">
    <property type="term" value="P:Golgi to endosome transport"/>
    <property type="evidence" value="ECO:0007669"/>
    <property type="project" value="TreeGrafter"/>
</dbReference>
<keyword evidence="8" id="KW-0732">Signal</keyword>
<dbReference type="GO" id="GO:0005794">
    <property type="term" value="C:Golgi apparatus"/>
    <property type="evidence" value="ECO:0007669"/>
    <property type="project" value="TreeGrafter"/>
</dbReference>
<feature type="domain" description="VPS10" evidence="9">
    <location>
        <begin position="750"/>
        <end position="1396"/>
    </location>
</feature>
<keyword evidence="4 7" id="KW-1133">Transmembrane helix</keyword>
<evidence type="ECO:0000313" key="11">
    <source>
        <dbReference type="Proteomes" id="UP000245946"/>
    </source>
</evidence>
<dbReference type="InterPro" id="IPR015943">
    <property type="entry name" value="WD40/YVTN_repeat-like_dom_sf"/>
</dbReference>
<dbReference type="GeneID" id="37271119"/>
<evidence type="ECO:0000259" key="9">
    <source>
        <dbReference type="SMART" id="SM00602"/>
    </source>
</evidence>
<organism evidence="10 11">
    <name type="scientific">Tilletiopsis washingtonensis</name>
    <dbReference type="NCBI Taxonomy" id="58919"/>
    <lineage>
        <taxon>Eukaryota</taxon>
        <taxon>Fungi</taxon>
        <taxon>Dikarya</taxon>
        <taxon>Basidiomycota</taxon>
        <taxon>Ustilaginomycotina</taxon>
        <taxon>Exobasidiomycetes</taxon>
        <taxon>Entylomatales</taxon>
        <taxon>Entylomatales incertae sedis</taxon>
        <taxon>Tilletiopsis</taxon>
    </lineage>
</organism>
<keyword evidence="6" id="KW-0325">Glycoprotein</keyword>
<dbReference type="InterPro" id="IPR050310">
    <property type="entry name" value="VPS10-sortilin"/>
</dbReference>
<keyword evidence="11" id="KW-1185">Reference proteome</keyword>
<dbReference type="GO" id="GO:0005829">
    <property type="term" value="C:cytosol"/>
    <property type="evidence" value="ECO:0007669"/>
    <property type="project" value="GOC"/>
</dbReference>
<feature type="transmembrane region" description="Helical" evidence="7">
    <location>
        <begin position="1400"/>
        <end position="1421"/>
    </location>
</feature>
<evidence type="ECO:0000256" key="6">
    <source>
        <dbReference type="ARBA" id="ARBA00023180"/>
    </source>
</evidence>
<dbReference type="PANTHER" id="PTHR12106:SF27">
    <property type="entry name" value="SORTILIN-RELATED RECEPTOR"/>
    <property type="match status" value="1"/>
</dbReference>
<evidence type="ECO:0000256" key="1">
    <source>
        <dbReference type="ARBA" id="ARBA00004370"/>
    </source>
</evidence>
<dbReference type="PANTHER" id="PTHR12106">
    <property type="entry name" value="SORTILIN RELATED"/>
    <property type="match status" value="1"/>
</dbReference>
<keyword evidence="10" id="KW-0378">Hydrolase</keyword>
<feature type="domain" description="VPS10" evidence="9">
    <location>
        <begin position="50"/>
        <end position="723"/>
    </location>
</feature>
<comment type="subcellular location">
    <subcellularLocation>
        <location evidence="1">Membrane</location>
    </subcellularLocation>
</comment>
<dbReference type="GO" id="GO:0006896">
    <property type="term" value="P:Golgi to vacuole transport"/>
    <property type="evidence" value="ECO:0007669"/>
    <property type="project" value="TreeGrafter"/>
</dbReference>
<evidence type="ECO:0000256" key="4">
    <source>
        <dbReference type="ARBA" id="ARBA00022989"/>
    </source>
</evidence>
<dbReference type="Pfam" id="PF15901">
    <property type="entry name" value="Sortilin_C"/>
    <property type="match status" value="2"/>
</dbReference>
<dbReference type="SUPFAM" id="SSF110296">
    <property type="entry name" value="Oligoxyloglucan reducing end-specific cellobiohydrolase"/>
    <property type="match status" value="3"/>
</dbReference>
<dbReference type="InterPro" id="IPR031777">
    <property type="entry name" value="Sortilin_C"/>
</dbReference>